<dbReference type="AlphaFoldDB" id="A0A136JBZ1"/>
<sequence length="157" mass="17164">MPPATPIRRYGDRRVGVAAGVFVGVLVSRPRVVRQAGMLGHYMKVAPRDGEDDTGLGVTDSAPAFVGQDPWDPNHDDDATRAGSLSIDWGSARILRTLCSPEVDGTGAALLLSITMEARDRPDAFIGSDYWHLDWHTPSGLRCTLHVASWRILRCRD</sequence>
<organism evidence="1 2">
    <name type="scientific">Microdochium bolleyi</name>
    <dbReference type="NCBI Taxonomy" id="196109"/>
    <lineage>
        <taxon>Eukaryota</taxon>
        <taxon>Fungi</taxon>
        <taxon>Dikarya</taxon>
        <taxon>Ascomycota</taxon>
        <taxon>Pezizomycotina</taxon>
        <taxon>Sordariomycetes</taxon>
        <taxon>Xylariomycetidae</taxon>
        <taxon>Xylariales</taxon>
        <taxon>Microdochiaceae</taxon>
        <taxon>Microdochium</taxon>
    </lineage>
</organism>
<protein>
    <submittedName>
        <fullName evidence="1">Uncharacterized protein</fullName>
    </submittedName>
</protein>
<reference evidence="2" key="1">
    <citation type="submission" date="2016-02" db="EMBL/GenBank/DDBJ databases">
        <title>Draft genome sequence of Microdochium bolleyi, a fungal endophyte of beachgrass.</title>
        <authorList>
            <consortium name="DOE Joint Genome Institute"/>
            <person name="David A.S."/>
            <person name="May G."/>
            <person name="Haridas S."/>
            <person name="Lim J."/>
            <person name="Wang M."/>
            <person name="Labutti K."/>
            <person name="Lipzen A."/>
            <person name="Barry K."/>
            <person name="Grigoriev I.V."/>
        </authorList>
    </citation>
    <scope>NUCLEOTIDE SEQUENCE [LARGE SCALE GENOMIC DNA]</scope>
    <source>
        <strain evidence="2">J235TASD1</strain>
    </source>
</reference>
<name>A0A136JBZ1_9PEZI</name>
<proteinExistence type="predicted"/>
<evidence type="ECO:0000313" key="1">
    <source>
        <dbReference type="EMBL" id="KXJ94691.1"/>
    </source>
</evidence>
<accession>A0A136JBZ1</accession>
<evidence type="ECO:0000313" key="2">
    <source>
        <dbReference type="Proteomes" id="UP000070501"/>
    </source>
</evidence>
<keyword evidence="2" id="KW-1185">Reference proteome</keyword>
<dbReference type="InParanoid" id="A0A136JBZ1"/>
<dbReference type="EMBL" id="KQ964247">
    <property type="protein sequence ID" value="KXJ94691.1"/>
    <property type="molecule type" value="Genomic_DNA"/>
</dbReference>
<dbReference type="Proteomes" id="UP000070501">
    <property type="component" value="Unassembled WGS sequence"/>
</dbReference>
<gene>
    <name evidence="1" type="ORF">Micbo1qcDRAFT_202517</name>
</gene>